<evidence type="ECO:0000313" key="1">
    <source>
        <dbReference type="EMBL" id="ONH23422.1"/>
    </source>
</evidence>
<dbReference type="EMBL" id="MOMC01000086">
    <property type="protein sequence ID" value="ONH23422.1"/>
    <property type="molecule type" value="Genomic_DNA"/>
</dbReference>
<dbReference type="RefSeq" id="WP_076821557.1">
    <property type="nucleotide sequence ID" value="NZ_MOMC01000086.1"/>
</dbReference>
<reference evidence="2" key="1">
    <citation type="submission" date="2016-10" db="EMBL/GenBank/DDBJ databases">
        <title>Frankia sp. NRRL B-16386 Genome sequencing.</title>
        <authorList>
            <person name="Ghodhbane-Gtari F."/>
            <person name="Swanson E."/>
            <person name="Gueddou A."/>
            <person name="Hezbri K."/>
            <person name="Ktari K."/>
            <person name="Nouioui I."/>
            <person name="Morris K."/>
            <person name="Simpson S."/>
            <person name="Abebe-Akele F."/>
            <person name="Thomas K."/>
            <person name="Gtari M."/>
            <person name="Tisa L.S."/>
        </authorList>
    </citation>
    <scope>NUCLEOTIDE SEQUENCE [LARGE SCALE GENOMIC DNA]</scope>
    <source>
        <strain evidence="2">NRRL B-16386</strain>
    </source>
</reference>
<sequence length="256" mass="29235">MRNHDEKIKDMAESVLPSTARRSARELRRRAHRRQRARQRDLLIAIRDGYDHDYDEVGMGADFADADADADFAERRRRGDIDAMVWRRRFADKTGSLVRWAVSQVERDDDLREASADEQRDHFARLLPDNLIGRHAVQHIESALEHRARSGEWRDRRAALADRRRRERAQLADDLRTVLDSGRHREFNEALRAGYLWEARAGSAGARPRSLAAATTAAAVGRLLLGAHDVDDFVADVASRHPWIPDLARRLASGAR</sequence>
<keyword evidence="2" id="KW-1185">Reference proteome</keyword>
<gene>
    <name evidence="1" type="ORF">BL253_33005</name>
</gene>
<dbReference type="AlphaFoldDB" id="A0A1V2I156"/>
<organism evidence="1 2">
    <name type="scientific">Pseudofrankia asymbiotica</name>
    <dbReference type="NCBI Taxonomy" id="1834516"/>
    <lineage>
        <taxon>Bacteria</taxon>
        <taxon>Bacillati</taxon>
        <taxon>Actinomycetota</taxon>
        <taxon>Actinomycetes</taxon>
        <taxon>Frankiales</taxon>
        <taxon>Frankiaceae</taxon>
        <taxon>Pseudofrankia</taxon>
    </lineage>
</organism>
<protein>
    <submittedName>
        <fullName evidence="1">Uncharacterized protein</fullName>
    </submittedName>
</protein>
<dbReference type="Proteomes" id="UP000188929">
    <property type="component" value="Unassembled WGS sequence"/>
</dbReference>
<name>A0A1V2I156_9ACTN</name>
<accession>A0A1V2I156</accession>
<evidence type="ECO:0000313" key="2">
    <source>
        <dbReference type="Proteomes" id="UP000188929"/>
    </source>
</evidence>
<proteinExistence type="predicted"/>
<dbReference type="OrthoDB" id="3213743at2"/>
<comment type="caution">
    <text evidence="1">The sequence shown here is derived from an EMBL/GenBank/DDBJ whole genome shotgun (WGS) entry which is preliminary data.</text>
</comment>